<organism evidence="1 2">
    <name type="scientific">Luteolibacter yonseiensis</name>
    <dbReference type="NCBI Taxonomy" id="1144680"/>
    <lineage>
        <taxon>Bacteria</taxon>
        <taxon>Pseudomonadati</taxon>
        <taxon>Verrucomicrobiota</taxon>
        <taxon>Verrucomicrobiia</taxon>
        <taxon>Verrucomicrobiales</taxon>
        <taxon>Verrucomicrobiaceae</taxon>
        <taxon>Luteolibacter</taxon>
    </lineage>
</organism>
<protein>
    <submittedName>
        <fullName evidence="1">Uncharacterized protein</fullName>
    </submittedName>
</protein>
<dbReference type="RefSeq" id="WP_200351221.1">
    <property type="nucleotide sequence ID" value="NZ_BAABHZ010000006.1"/>
</dbReference>
<keyword evidence="2" id="KW-1185">Reference proteome</keyword>
<dbReference type="AlphaFoldDB" id="A0A934VBT6"/>
<reference evidence="1" key="1">
    <citation type="submission" date="2021-01" db="EMBL/GenBank/DDBJ databases">
        <title>Modified the classification status of verrucomicrobia.</title>
        <authorList>
            <person name="Feng X."/>
        </authorList>
    </citation>
    <scope>NUCLEOTIDE SEQUENCE</scope>
    <source>
        <strain evidence="1">JCM 18052</strain>
    </source>
</reference>
<comment type="caution">
    <text evidence="1">The sequence shown here is derived from an EMBL/GenBank/DDBJ whole genome shotgun (WGS) entry which is preliminary data.</text>
</comment>
<evidence type="ECO:0000313" key="2">
    <source>
        <dbReference type="Proteomes" id="UP000600139"/>
    </source>
</evidence>
<evidence type="ECO:0000313" key="1">
    <source>
        <dbReference type="EMBL" id="MBK1816276.1"/>
    </source>
</evidence>
<dbReference type="EMBL" id="JAENIK010000011">
    <property type="protein sequence ID" value="MBK1816276.1"/>
    <property type="molecule type" value="Genomic_DNA"/>
</dbReference>
<proteinExistence type="predicted"/>
<name>A0A934VBT6_9BACT</name>
<dbReference type="Proteomes" id="UP000600139">
    <property type="component" value="Unassembled WGS sequence"/>
</dbReference>
<accession>A0A934VBT6</accession>
<sequence>MNDALPAKWLSYITVAAIGGTAGWIARPKHGGPQQIVSKEIAPVKPARPGGEDLLDAFVQKHKSPSSPAKGSITDRFNEISKTLPVSADPAADFQKLLAEYSPAMGAAQGVDQLATLGALFSQWIDHDPQAAFTFVGRGYAYGGNSRMVANVFFNDFAGKYLEKHGLPALMDAISGAGKLVDLLTPVISKDLAKRGSMQELKQLRETSPVFFESGQAGGELGKEWPVERRDELLAALDPKSSAAAMAAIAARMEGSSGGEWIMTKWENGELSQEIREAMASGVFGSSDSIIPGITLHQRLGLMRELGTLEKEAKKQQVWENYYSWTAPGTVKKKDEEWIADGMIRNSLRNCFNADGGDDDSLFGFRHGVLDVGEVLKLAKANTVDPGDYRSAYDSQLFRTLAEENPHAALGMLTGMPPKEQEKQKADAARAWSNNINPDAFFRLTESVDTTGDDGLQASLQDAWDRKSHARIHAYGTSYLEWIKTLPTGANKTRALKSIAQGGFSQLSVEAGKLLNQP</sequence>
<gene>
    <name evidence="1" type="ORF">JIN84_11685</name>
</gene>